<evidence type="ECO:0000313" key="2">
    <source>
        <dbReference type="Proteomes" id="UP000294847"/>
    </source>
</evidence>
<reference evidence="1 2" key="1">
    <citation type="journal article" date="2019" name="Mol. Biol. Evol.">
        <title>Blast fungal genomes show frequent chromosomal changes, gene gains and losses, and effector gene turnover.</title>
        <authorList>
            <person name="Gomez Luciano L.B."/>
            <person name="Jason Tsai I."/>
            <person name="Chuma I."/>
            <person name="Tosa Y."/>
            <person name="Chen Y.H."/>
            <person name="Li J.Y."/>
            <person name="Li M.Y."/>
            <person name="Jade Lu M.Y."/>
            <person name="Nakayashiki H."/>
            <person name="Li W.H."/>
        </authorList>
    </citation>
    <scope>NUCLEOTIDE SEQUENCE [LARGE SCALE GENOMIC DNA]</scope>
    <source>
        <strain evidence="1">MZ5-1-6</strain>
    </source>
</reference>
<organism evidence="1 2">
    <name type="scientific">Pyricularia oryzae</name>
    <name type="common">Rice blast fungus</name>
    <name type="synonym">Magnaporthe oryzae</name>
    <dbReference type="NCBI Taxonomy" id="318829"/>
    <lineage>
        <taxon>Eukaryota</taxon>
        <taxon>Fungi</taxon>
        <taxon>Dikarya</taxon>
        <taxon>Ascomycota</taxon>
        <taxon>Pezizomycotina</taxon>
        <taxon>Sordariomycetes</taxon>
        <taxon>Sordariomycetidae</taxon>
        <taxon>Magnaporthales</taxon>
        <taxon>Pyriculariaceae</taxon>
        <taxon>Pyricularia</taxon>
    </lineage>
</organism>
<dbReference type="Proteomes" id="UP000294847">
    <property type="component" value="Chromosome 1"/>
</dbReference>
<dbReference type="EMBL" id="CP034204">
    <property type="protein sequence ID" value="QBZ54351.1"/>
    <property type="molecule type" value="Genomic_DNA"/>
</dbReference>
<accession>A0A4P7MYX1</accession>
<proteinExistence type="predicted"/>
<protein>
    <submittedName>
        <fullName evidence="1">Uncharacterized protein</fullName>
    </submittedName>
</protein>
<name>A0A4P7MYX1_PYROR</name>
<gene>
    <name evidence="1" type="ORF">PoMZ_10047</name>
</gene>
<sequence length="75" mass="8356">MGVQATAQSEDGSGLTYQQALGQVPANITAVAVYAKPINETFAVPDYQYLLQYNTMKTFEKMEIYHEKYAYAPAI</sequence>
<evidence type="ECO:0000313" key="1">
    <source>
        <dbReference type="EMBL" id="QBZ54351.1"/>
    </source>
</evidence>
<dbReference type="AlphaFoldDB" id="A0A4P7MYX1"/>